<gene>
    <name evidence="1" type="ORF">OFLC_LOCUS12216</name>
</gene>
<dbReference type="AlphaFoldDB" id="A0A183HXK5"/>
<evidence type="ECO:0000313" key="1">
    <source>
        <dbReference type="EMBL" id="VDO82892.1"/>
    </source>
</evidence>
<reference evidence="1 2" key="2">
    <citation type="submission" date="2018-11" db="EMBL/GenBank/DDBJ databases">
        <authorList>
            <consortium name="Pathogen Informatics"/>
        </authorList>
    </citation>
    <scope>NUCLEOTIDE SEQUENCE [LARGE SCALE GENOMIC DNA]</scope>
</reference>
<dbReference type="WBParaSite" id="OFLC_0001221801-mRNA-1">
    <property type="protein sequence ID" value="OFLC_0001221801-mRNA-1"/>
    <property type="gene ID" value="OFLC_0001221801"/>
</dbReference>
<reference evidence="3" key="1">
    <citation type="submission" date="2016-06" db="UniProtKB">
        <authorList>
            <consortium name="WormBaseParasite"/>
        </authorList>
    </citation>
    <scope>IDENTIFICATION</scope>
</reference>
<evidence type="ECO:0000313" key="2">
    <source>
        <dbReference type="Proteomes" id="UP000267606"/>
    </source>
</evidence>
<dbReference type="Proteomes" id="UP000267606">
    <property type="component" value="Unassembled WGS sequence"/>
</dbReference>
<name>A0A183HXK5_9BILA</name>
<keyword evidence="2" id="KW-1185">Reference proteome</keyword>
<accession>A0A183HXK5</accession>
<evidence type="ECO:0000313" key="3">
    <source>
        <dbReference type="WBParaSite" id="OFLC_0001221801-mRNA-1"/>
    </source>
</evidence>
<protein>
    <submittedName>
        <fullName evidence="1 3">Uncharacterized protein</fullName>
    </submittedName>
</protein>
<proteinExistence type="predicted"/>
<sequence length="67" mass="7502">MNRLSRFATISSRTIYANTNLSRLIPGSLENHECAYPIAGKKTKIVTDIKDAFGAIKSGRHIVFFLF</sequence>
<dbReference type="EMBL" id="UZAJ01018678">
    <property type="protein sequence ID" value="VDO82892.1"/>
    <property type="molecule type" value="Genomic_DNA"/>
</dbReference>
<dbReference type="STRING" id="387005.A0A183HXK5"/>
<organism evidence="3">
    <name type="scientific">Onchocerca flexuosa</name>
    <dbReference type="NCBI Taxonomy" id="387005"/>
    <lineage>
        <taxon>Eukaryota</taxon>
        <taxon>Metazoa</taxon>
        <taxon>Ecdysozoa</taxon>
        <taxon>Nematoda</taxon>
        <taxon>Chromadorea</taxon>
        <taxon>Rhabditida</taxon>
        <taxon>Spirurina</taxon>
        <taxon>Spiruromorpha</taxon>
        <taxon>Filarioidea</taxon>
        <taxon>Onchocercidae</taxon>
        <taxon>Onchocerca</taxon>
    </lineage>
</organism>